<dbReference type="Gene3D" id="3.30.2130.30">
    <property type="match status" value="1"/>
</dbReference>
<accession>A0A660SAD9</accession>
<dbReference type="PANTHER" id="PTHR47313:SF1">
    <property type="entry name" value="RIBOSOMAL RNA LARGE SUBUNIT METHYLTRANSFERASE K_L"/>
    <property type="match status" value="1"/>
</dbReference>
<protein>
    <recommendedName>
        <fullName evidence="4">THUMP domain-containing protein</fullName>
    </recommendedName>
</protein>
<dbReference type="InterPro" id="IPR004114">
    <property type="entry name" value="THUMP_dom"/>
</dbReference>
<dbReference type="InterPro" id="IPR000241">
    <property type="entry name" value="RlmKL-like_Mtase"/>
</dbReference>
<dbReference type="SMART" id="SM00981">
    <property type="entry name" value="THUMP"/>
    <property type="match status" value="1"/>
</dbReference>
<name>A0A660SAD9_UNCT6</name>
<dbReference type="GO" id="GO:0070043">
    <property type="term" value="F:rRNA (guanine-N7-)-methyltransferase activity"/>
    <property type="evidence" value="ECO:0007669"/>
    <property type="project" value="TreeGrafter"/>
</dbReference>
<dbReference type="InterPro" id="IPR002052">
    <property type="entry name" value="DNA_methylase_N6_adenine_CS"/>
</dbReference>
<evidence type="ECO:0000256" key="3">
    <source>
        <dbReference type="PROSITE-ProRule" id="PRU00529"/>
    </source>
</evidence>
<evidence type="ECO:0000313" key="6">
    <source>
        <dbReference type="Proteomes" id="UP000282321"/>
    </source>
</evidence>
<feature type="domain" description="THUMP" evidence="4">
    <location>
        <begin position="42"/>
        <end position="153"/>
    </location>
</feature>
<proteinExistence type="predicted"/>
<keyword evidence="2" id="KW-0808">Transferase</keyword>
<dbReference type="CDD" id="cd11715">
    <property type="entry name" value="THUMP_AdoMetMT"/>
    <property type="match status" value="1"/>
</dbReference>
<dbReference type="InterPro" id="IPR054170">
    <property type="entry name" value="RlmL_1st"/>
</dbReference>
<dbReference type="Pfam" id="PF01170">
    <property type="entry name" value="UPF0020"/>
    <property type="match status" value="1"/>
</dbReference>
<sequence>MWLFAKSAFGTEKYTAFELKHLGAKEIFTSPGGVYFRGNKSDMMRINYKIRTATRILWILDKFQWQGEKELYRKVKEIQWERLFHPTRSILIHHDTDRKYLKDSRMLSLISKDAICDRFREKKGLRPNIDKEKPDIRIFITINNNYCYISLDTSGDSLNMRGYRTKNHPAPLRETLAASLIFATGWNRRDVLIDPMCGSGTIPIEAALYYLNIPPQIIRKYFSFMNFNSFDVDLWNNIRTESVKQIIDFKKSPIFAGDISADFIKIAMEHAKSVGVENKIKWYVADFKDFKPPKSRGILLMNPPYNKRLKQDKINEFYSMLRDTLKRFYKGYRAFILTGDMGNYKKIHLKTASETNFYNGPIQVKLLKYLIKR</sequence>
<dbReference type="EMBL" id="QNBC01000015">
    <property type="protein sequence ID" value="RKX67633.1"/>
    <property type="molecule type" value="Genomic_DNA"/>
</dbReference>
<comment type="caution">
    <text evidence="5">The sequence shown here is derived from an EMBL/GenBank/DDBJ whole genome shotgun (WGS) entry which is preliminary data.</text>
</comment>
<dbReference type="Gene3D" id="3.40.50.150">
    <property type="entry name" value="Vaccinia Virus protein VP39"/>
    <property type="match status" value="1"/>
</dbReference>
<dbReference type="InterPro" id="IPR029063">
    <property type="entry name" value="SAM-dependent_MTases_sf"/>
</dbReference>
<dbReference type="PROSITE" id="PS00092">
    <property type="entry name" value="N6_MTASE"/>
    <property type="match status" value="1"/>
</dbReference>
<reference evidence="5 6" key="1">
    <citation type="submission" date="2018-06" db="EMBL/GenBank/DDBJ databases">
        <title>Extensive metabolic versatility and redundancy in microbially diverse, dynamic hydrothermal sediments.</title>
        <authorList>
            <person name="Dombrowski N."/>
            <person name="Teske A."/>
            <person name="Baker B.J."/>
        </authorList>
    </citation>
    <scope>NUCLEOTIDE SEQUENCE [LARGE SCALE GENOMIC DNA]</scope>
    <source>
        <strain evidence="5">B35_G9</strain>
    </source>
</reference>
<dbReference type="InterPro" id="IPR053943">
    <property type="entry name" value="RlmKL-like_Mtase_CS"/>
</dbReference>
<dbReference type="GO" id="GO:0003723">
    <property type="term" value="F:RNA binding"/>
    <property type="evidence" value="ECO:0007669"/>
    <property type="project" value="UniProtKB-UniRule"/>
</dbReference>
<evidence type="ECO:0000256" key="1">
    <source>
        <dbReference type="ARBA" id="ARBA00022603"/>
    </source>
</evidence>
<dbReference type="Pfam" id="PF02926">
    <property type="entry name" value="THUMP"/>
    <property type="match status" value="1"/>
</dbReference>
<dbReference type="Pfam" id="PF22020">
    <property type="entry name" value="RlmL_1st"/>
    <property type="match status" value="1"/>
</dbReference>
<gene>
    <name evidence="5" type="ORF">DRP44_02030</name>
</gene>
<dbReference type="AlphaFoldDB" id="A0A660SAD9"/>
<keyword evidence="1" id="KW-0489">Methyltransferase</keyword>
<keyword evidence="3" id="KW-0694">RNA-binding</keyword>
<organism evidence="5 6">
    <name type="scientific">candidate division TA06 bacterium</name>
    <dbReference type="NCBI Taxonomy" id="2250710"/>
    <lineage>
        <taxon>Bacteria</taxon>
        <taxon>Bacteria division TA06</taxon>
    </lineage>
</organism>
<dbReference type="PANTHER" id="PTHR47313">
    <property type="entry name" value="RIBOSOMAL RNA LARGE SUBUNIT METHYLTRANSFERASE K/L"/>
    <property type="match status" value="1"/>
</dbReference>
<evidence type="ECO:0000259" key="4">
    <source>
        <dbReference type="PROSITE" id="PS51165"/>
    </source>
</evidence>
<dbReference type="Proteomes" id="UP000282321">
    <property type="component" value="Unassembled WGS sequence"/>
</dbReference>
<dbReference type="PROSITE" id="PS51165">
    <property type="entry name" value="THUMP"/>
    <property type="match status" value="1"/>
</dbReference>
<dbReference type="PROSITE" id="PS01261">
    <property type="entry name" value="UPF0020"/>
    <property type="match status" value="1"/>
</dbReference>
<dbReference type="SUPFAM" id="SSF53335">
    <property type="entry name" value="S-adenosyl-L-methionine-dependent methyltransferases"/>
    <property type="match status" value="1"/>
</dbReference>
<evidence type="ECO:0000256" key="2">
    <source>
        <dbReference type="ARBA" id="ARBA00022679"/>
    </source>
</evidence>
<evidence type="ECO:0000313" key="5">
    <source>
        <dbReference type="EMBL" id="RKX67633.1"/>
    </source>
</evidence>
<dbReference type="GO" id="GO:0008990">
    <property type="term" value="F:rRNA (guanine-N2-)-methyltransferase activity"/>
    <property type="evidence" value="ECO:0007669"/>
    <property type="project" value="TreeGrafter"/>
</dbReference>